<dbReference type="InParanoid" id="D8T135"/>
<accession>D8T135</accession>
<feature type="domain" description="Alpha-amylase C-terminal beta-sheet" evidence="11">
    <location>
        <begin position="348"/>
        <end position="410"/>
    </location>
</feature>
<dbReference type="SMART" id="SM00810">
    <property type="entry name" value="Alpha-amyl_C2"/>
    <property type="match status" value="1"/>
</dbReference>
<dbReference type="FunCoup" id="D8T135">
    <property type="interactions" value="128"/>
</dbReference>
<evidence type="ECO:0000313" key="12">
    <source>
        <dbReference type="EMBL" id="EFJ09620.1"/>
    </source>
</evidence>
<feature type="compositionally biased region" description="Acidic residues" evidence="9">
    <location>
        <begin position="511"/>
        <end position="549"/>
    </location>
</feature>
<dbReference type="SUPFAM" id="SSF51445">
    <property type="entry name" value="(Trans)glycosidases"/>
    <property type="match status" value="1"/>
</dbReference>
<organism evidence="13">
    <name type="scientific">Selaginella moellendorffii</name>
    <name type="common">Spikemoss</name>
    <dbReference type="NCBI Taxonomy" id="88036"/>
    <lineage>
        <taxon>Eukaryota</taxon>
        <taxon>Viridiplantae</taxon>
        <taxon>Streptophyta</taxon>
        <taxon>Embryophyta</taxon>
        <taxon>Tracheophyta</taxon>
        <taxon>Lycopodiopsida</taxon>
        <taxon>Selaginellales</taxon>
        <taxon>Selaginellaceae</taxon>
        <taxon>Selaginella</taxon>
    </lineage>
</organism>
<dbReference type="Proteomes" id="UP000001514">
    <property type="component" value="Unassembled WGS sequence"/>
</dbReference>
<reference evidence="12 13" key="1">
    <citation type="journal article" date="2011" name="Science">
        <title>The Selaginella genome identifies genetic changes associated with the evolution of vascular plants.</title>
        <authorList>
            <person name="Banks J.A."/>
            <person name="Nishiyama T."/>
            <person name="Hasebe M."/>
            <person name="Bowman J.L."/>
            <person name="Gribskov M."/>
            <person name="dePamphilis C."/>
            <person name="Albert V.A."/>
            <person name="Aono N."/>
            <person name="Aoyama T."/>
            <person name="Ambrose B.A."/>
            <person name="Ashton N.W."/>
            <person name="Axtell M.J."/>
            <person name="Barker E."/>
            <person name="Barker M.S."/>
            <person name="Bennetzen J.L."/>
            <person name="Bonawitz N.D."/>
            <person name="Chapple C."/>
            <person name="Cheng C."/>
            <person name="Correa L.G."/>
            <person name="Dacre M."/>
            <person name="DeBarry J."/>
            <person name="Dreyer I."/>
            <person name="Elias M."/>
            <person name="Engstrom E.M."/>
            <person name="Estelle M."/>
            <person name="Feng L."/>
            <person name="Finet C."/>
            <person name="Floyd S.K."/>
            <person name="Frommer W.B."/>
            <person name="Fujita T."/>
            <person name="Gramzow L."/>
            <person name="Gutensohn M."/>
            <person name="Harholt J."/>
            <person name="Hattori M."/>
            <person name="Heyl A."/>
            <person name="Hirai T."/>
            <person name="Hiwatashi Y."/>
            <person name="Ishikawa M."/>
            <person name="Iwata M."/>
            <person name="Karol K.G."/>
            <person name="Koehler B."/>
            <person name="Kolukisaoglu U."/>
            <person name="Kubo M."/>
            <person name="Kurata T."/>
            <person name="Lalonde S."/>
            <person name="Li K."/>
            <person name="Li Y."/>
            <person name="Litt A."/>
            <person name="Lyons E."/>
            <person name="Manning G."/>
            <person name="Maruyama T."/>
            <person name="Michael T.P."/>
            <person name="Mikami K."/>
            <person name="Miyazaki S."/>
            <person name="Morinaga S."/>
            <person name="Murata T."/>
            <person name="Mueller-Roeber B."/>
            <person name="Nelson D.R."/>
            <person name="Obara M."/>
            <person name="Oguri Y."/>
            <person name="Olmstead R.G."/>
            <person name="Onodera N."/>
            <person name="Petersen B.L."/>
            <person name="Pils B."/>
            <person name="Prigge M."/>
            <person name="Rensing S.A."/>
            <person name="Riano-Pachon D.M."/>
            <person name="Roberts A.W."/>
            <person name="Sato Y."/>
            <person name="Scheller H.V."/>
            <person name="Schulz B."/>
            <person name="Schulz C."/>
            <person name="Shakirov E.V."/>
            <person name="Shibagaki N."/>
            <person name="Shinohara N."/>
            <person name="Shippen D.E."/>
            <person name="Soerensen I."/>
            <person name="Sotooka R."/>
            <person name="Sugimoto N."/>
            <person name="Sugita M."/>
            <person name="Sumikawa N."/>
            <person name="Tanurdzic M."/>
            <person name="Theissen G."/>
            <person name="Ulvskov P."/>
            <person name="Wakazuki S."/>
            <person name="Weng J.K."/>
            <person name="Willats W.W."/>
            <person name="Wipf D."/>
            <person name="Wolf P.G."/>
            <person name="Yang L."/>
            <person name="Zimmer A.D."/>
            <person name="Zhu Q."/>
            <person name="Mitros T."/>
            <person name="Hellsten U."/>
            <person name="Loque D."/>
            <person name="Otillar R."/>
            <person name="Salamov A."/>
            <person name="Schmutz J."/>
            <person name="Shapiro H."/>
            <person name="Lindquist E."/>
            <person name="Lucas S."/>
            <person name="Rokhsar D."/>
            <person name="Grigoriev I.V."/>
        </authorList>
    </citation>
    <scope>NUCLEOTIDE SEQUENCE [LARGE SCALE GENOMIC DNA]</scope>
</reference>
<dbReference type="InterPro" id="IPR017853">
    <property type="entry name" value="GH"/>
</dbReference>
<evidence type="ECO:0000259" key="11">
    <source>
        <dbReference type="SMART" id="SM00810"/>
    </source>
</evidence>
<evidence type="ECO:0000256" key="6">
    <source>
        <dbReference type="ARBA" id="ARBA00023277"/>
    </source>
</evidence>
<dbReference type="OMA" id="GIPCLFW"/>
<dbReference type="GO" id="GO:0004556">
    <property type="term" value="F:alpha-amylase activity"/>
    <property type="evidence" value="ECO:0000318"/>
    <property type="project" value="GO_Central"/>
</dbReference>
<comment type="similarity">
    <text evidence="3">Belongs to the glycosyl hydrolase 13 family.</text>
</comment>
<evidence type="ECO:0000256" key="2">
    <source>
        <dbReference type="ARBA" id="ARBA00001913"/>
    </source>
</evidence>
<dbReference type="SMART" id="SM00642">
    <property type="entry name" value="Aamy"/>
    <property type="match status" value="1"/>
</dbReference>
<evidence type="ECO:0000256" key="3">
    <source>
        <dbReference type="ARBA" id="ARBA00008061"/>
    </source>
</evidence>
<keyword evidence="7" id="KW-0326">Glycosidase</keyword>
<dbReference type="Pfam" id="PF00128">
    <property type="entry name" value="Alpha-amylase"/>
    <property type="match status" value="1"/>
</dbReference>
<evidence type="ECO:0000256" key="4">
    <source>
        <dbReference type="ARBA" id="ARBA00012595"/>
    </source>
</evidence>
<dbReference type="eggNOG" id="KOG0471">
    <property type="taxonomic scope" value="Eukaryota"/>
</dbReference>
<feature type="domain" description="Glycosyl hydrolase family 13 catalytic" evidence="10">
    <location>
        <begin position="10"/>
        <end position="347"/>
    </location>
</feature>
<dbReference type="Gramene" id="EFJ09620">
    <property type="protein sequence ID" value="EFJ09620"/>
    <property type="gene ID" value="SELMODRAFT_129632"/>
</dbReference>
<evidence type="ECO:0000313" key="13">
    <source>
        <dbReference type="Proteomes" id="UP000001514"/>
    </source>
</evidence>
<dbReference type="Pfam" id="PF07821">
    <property type="entry name" value="Alpha-amyl_C2"/>
    <property type="match status" value="1"/>
</dbReference>
<evidence type="ECO:0000256" key="7">
    <source>
        <dbReference type="ARBA" id="ARBA00023295"/>
    </source>
</evidence>
<sequence>MVFSFRSIDRFFFQGFNWESQAKKPWYDTLKSRAAEIQAAGFTDVWFPPPSQSVDKHGYLPTQLYDLNSSSYGNEAQLRECIDVLHSHNLCCIADIVINHRSGWKQDSTGHWNLYEGGTKDKRLDWGPWALVSNDIYDSGGKGSKDSGESYGAAPDLDHSNKQVQDELTDWMNWMKAEIGFDGWRFDFVKGYSPAYTKIYCERTHPSFSVGEYWTSLNYENGRAAANQNTHRQQLCDWIDGTGGLSCVFDFTTKGVLQDAVKNEYWRLRDGEGKPPGLIAGWYPTKAVTFVDNHDTGSTQRHWNFPDDKVLLGYVYIITHPGIPCIFWDHFFDWGMKDKISQLMELRRNNGIHSDSKITILAADFDMYVACVDERLIIKLGNRFDMGTLVPNPTAWKIIMTGPEFAIWENMKEHAILPQPKLTSDIVINAAGGSAADATKTDVEIKITTDMSCGTVGRIMQEVPGLVSNAKDLSDTLKSCKLPPPSGIDNSKNKDTDKSKPAAVKQKVEIHDEDNEVDEDDEDDDDDDEDDDEDDEDDDDNDDDDEDERENVKNKKK</sequence>
<dbReference type="InterPro" id="IPR013780">
    <property type="entry name" value="Glyco_hydro_b"/>
</dbReference>
<comment type="cofactor">
    <cofactor evidence="2">
        <name>Ca(2+)</name>
        <dbReference type="ChEBI" id="CHEBI:29108"/>
    </cofactor>
</comment>
<dbReference type="Gene3D" id="2.60.40.1180">
    <property type="entry name" value="Golgi alpha-mannosidase II"/>
    <property type="match status" value="1"/>
</dbReference>
<feature type="region of interest" description="Disordered" evidence="9">
    <location>
        <begin position="140"/>
        <end position="159"/>
    </location>
</feature>
<dbReference type="SUPFAM" id="SSF51011">
    <property type="entry name" value="Glycosyl hydrolase domain"/>
    <property type="match status" value="1"/>
</dbReference>
<proteinExistence type="inferred from homology"/>
<dbReference type="HOGENOM" id="CLU_030069_1_0_1"/>
<evidence type="ECO:0000256" key="8">
    <source>
        <dbReference type="ARBA" id="ARBA00030238"/>
    </source>
</evidence>
<dbReference type="KEGG" id="smo:SELMODRAFT_129632"/>
<dbReference type="PANTHER" id="PTHR43447">
    <property type="entry name" value="ALPHA-AMYLASE"/>
    <property type="match status" value="1"/>
</dbReference>
<comment type="catalytic activity">
    <reaction evidence="1">
        <text>Endohydrolysis of (1-&gt;4)-alpha-D-glucosidic linkages in polysaccharides containing three or more (1-&gt;4)-alpha-linked D-glucose units.</text>
        <dbReference type="EC" id="3.2.1.1"/>
    </reaction>
</comment>
<dbReference type="GO" id="GO:0005509">
    <property type="term" value="F:calcium ion binding"/>
    <property type="evidence" value="ECO:0007669"/>
    <property type="project" value="InterPro"/>
</dbReference>
<evidence type="ECO:0000256" key="9">
    <source>
        <dbReference type="SAM" id="MobiDB-lite"/>
    </source>
</evidence>
<dbReference type="EC" id="3.2.1.1" evidence="4"/>
<dbReference type="AlphaFoldDB" id="D8T135"/>
<dbReference type="InterPro" id="IPR012850">
    <property type="entry name" value="A-amylase_bs_C"/>
</dbReference>
<keyword evidence="6" id="KW-0119">Carbohydrate metabolism</keyword>
<dbReference type="EMBL" id="GL377661">
    <property type="protein sequence ID" value="EFJ09620.1"/>
    <property type="molecule type" value="Genomic_DNA"/>
</dbReference>
<feature type="compositionally biased region" description="Basic and acidic residues" evidence="9">
    <location>
        <begin position="491"/>
        <end position="510"/>
    </location>
</feature>
<evidence type="ECO:0000259" key="10">
    <source>
        <dbReference type="SMART" id="SM00642"/>
    </source>
</evidence>
<dbReference type="CDD" id="cd11314">
    <property type="entry name" value="AmyAc_arch_bac_plant_AmyA"/>
    <property type="match status" value="1"/>
</dbReference>
<dbReference type="GO" id="GO:0005987">
    <property type="term" value="P:sucrose catabolic process"/>
    <property type="evidence" value="ECO:0000318"/>
    <property type="project" value="GO_Central"/>
</dbReference>
<dbReference type="STRING" id="88036.D8T135"/>
<name>D8T135_SELML</name>
<evidence type="ECO:0000256" key="1">
    <source>
        <dbReference type="ARBA" id="ARBA00000548"/>
    </source>
</evidence>
<protein>
    <recommendedName>
        <fullName evidence="4">alpha-amylase</fullName>
        <ecNumber evidence="4">3.2.1.1</ecNumber>
    </recommendedName>
    <alternativeName>
        <fullName evidence="8">1,4-alpha-D-glucan glucanohydrolase</fullName>
    </alternativeName>
</protein>
<keyword evidence="5" id="KW-0378">Hydrolase</keyword>
<dbReference type="InterPro" id="IPR006047">
    <property type="entry name" value="GH13_cat_dom"/>
</dbReference>
<gene>
    <name evidence="12" type="ORF">SELMODRAFT_129632</name>
</gene>
<evidence type="ECO:0000256" key="5">
    <source>
        <dbReference type="ARBA" id="ARBA00022801"/>
    </source>
</evidence>
<keyword evidence="13" id="KW-1185">Reference proteome</keyword>
<feature type="region of interest" description="Disordered" evidence="9">
    <location>
        <begin position="477"/>
        <end position="557"/>
    </location>
</feature>
<dbReference type="Gene3D" id="3.20.20.80">
    <property type="entry name" value="Glycosidases"/>
    <property type="match status" value="1"/>
</dbReference>